<dbReference type="RefSeq" id="WP_323577557.1">
    <property type="nucleotide sequence ID" value="NZ_JAYGJQ010000002.1"/>
</dbReference>
<dbReference type="InterPro" id="IPR002761">
    <property type="entry name" value="Diphthami_syn_dom"/>
</dbReference>
<evidence type="ECO:0000313" key="2">
    <source>
        <dbReference type="EMBL" id="MEA9357520.1"/>
    </source>
</evidence>
<protein>
    <recommendedName>
        <fullName evidence="1">Diphthamide synthase domain-containing protein</fullName>
    </recommendedName>
</protein>
<keyword evidence="3" id="KW-1185">Reference proteome</keyword>
<dbReference type="Proteomes" id="UP001302274">
    <property type="component" value="Unassembled WGS sequence"/>
</dbReference>
<dbReference type="Pfam" id="PF01902">
    <property type="entry name" value="Diphthami_syn_2"/>
    <property type="match status" value="1"/>
</dbReference>
<feature type="domain" description="Diphthamide synthase" evidence="1">
    <location>
        <begin position="6"/>
        <end position="211"/>
    </location>
</feature>
<proteinExistence type="predicted"/>
<accession>A0ABU5VWT2</accession>
<evidence type="ECO:0000313" key="3">
    <source>
        <dbReference type="Proteomes" id="UP001302274"/>
    </source>
</evidence>
<dbReference type="SUPFAM" id="SSF52402">
    <property type="entry name" value="Adenine nucleotide alpha hydrolases-like"/>
    <property type="match status" value="1"/>
</dbReference>
<reference evidence="2 3" key="1">
    <citation type="submission" date="2023-11" db="EMBL/GenBank/DDBJ databases">
        <title>A Novel Polar Bacteriovorax (B. antarcticus) Isolated from the Biocrust in Antarctica.</title>
        <authorList>
            <person name="Mun W."/>
            <person name="Choi S.Y."/>
            <person name="Mitchell R.J."/>
        </authorList>
    </citation>
    <scope>NUCLEOTIDE SEQUENCE [LARGE SCALE GENOMIC DNA]</scope>
    <source>
        <strain evidence="2 3">PP10</strain>
    </source>
</reference>
<dbReference type="Gene3D" id="3.90.1490.10">
    <property type="entry name" value="putative n-type atp pyrophosphatase, domain 2"/>
    <property type="match status" value="1"/>
</dbReference>
<comment type="caution">
    <text evidence="2">The sequence shown here is derived from an EMBL/GenBank/DDBJ whole genome shotgun (WGS) entry which is preliminary data.</text>
</comment>
<dbReference type="Gene3D" id="3.40.50.620">
    <property type="entry name" value="HUPs"/>
    <property type="match status" value="1"/>
</dbReference>
<sequence length="223" mass="25307">MENKEKVLMFWSGGKDSALALYELSQNPQYEVKGLITTLNRDKNRVPLHGIPDVLVLEQAKLLKLPLQRIFLPEDATDDEYVKQVSAILSMYAKRGIKTVAFGDINQQADRDFKEKMIFDLDMKAVFPLWGMDTKEVAAKFFQTGHKALVTSVNEEKLGYSFLACEYNQEYLNRLPEGIDHAGENGEFHTFVTFGPTFKMRVGFSKSIAVEEGPYIVSLVKEP</sequence>
<dbReference type="EMBL" id="JAYGJQ010000002">
    <property type="protein sequence ID" value="MEA9357520.1"/>
    <property type="molecule type" value="Genomic_DNA"/>
</dbReference>
<organism evidence="2 3">
    <name type="scientific">Bacteriovorax antarcticus</name>
    <dbReference type="NCBI Taxonomy" id="3088717"/>
    <lineage>
        <taxon>Bacteria</taxon>
        <taxon>Pseudomonadati</taxon>
        <taxon>Bdellovibrionota</taxon>
        <taxon>Bacteriovoracia</taxon>
        <taxon>Bacteriovoracales</taxon>
        <taxon>Bacteriovoracaceae</taxon>
        <taxon>Bacteriovorax</taxon>
    </lineage>
</organism>
<dbReference type="InterPro" id="IPR014729">
    <property type="entry name" value="Rossmann-like_a/b/a_fold"/>
</dbReference>
<gene>
    <name evidence="2" type="ORF">SHI21_14930</name>
</gene>
<name>A0ABU5VWT2_9BACT</name>
<evidence type="ECO:0000259" key="1">
    <source>
        <dbReference type="Pfam" id="PF01902"/>
    </source>
</evidence>